<reference evidence="7 8" key="1">
    <citation type="journal article" date="2012" name="J. Bacteriol.">
        <title>Genome sequence of a novel nicotine-degrading strain, Pseudomonas geniculata N1.</title>
        <authorList>
            <person name="Tang H."/>
            <person name="Yu H."/>
            <person name="Tai C."/>
            <person name="Huang K."/>
            <person name="Liu Y."/>
            <person name="Wang L."/>
            <person name="Yao Y."/>
            <person name="Wu G."/>
            <person name="Xu P."/>
        </authorList>
    </citation>
    <scope>NUCLEOTIDE SEQUENCE [LARGE SCALE GENOMIC DNA]</scope>
    <source>
        <strain evidence="7 8">N1</strain>
    </source>
</reference>
<comment type="subcellular location">
    <subcellularLocation>
        <location evidence="1">Membrane</location>
        <topology evidence="1">Multi-pass membrane protein</topology>
    </subcellularLocation>
</comment>
<feature type="transmembrane region" description="Helical" evidence="5">
    <location>
        <begin position="52"/>
        <end position="70"/>
    </location>
</feature>
<dbReference type="Pfam" id="PF01794">
    <property type="entry name" value="Ferric_reduct"/>
    <property type="match status" value="1"/>
</dbReference>
<name>A0A0L8AAF9_9GAMM</name>
<keyword evidence="4 5" id="KW-0472">Membrane</keyword>
<feature type="transmembrane region" description="Helical" evidence="5">
    <location>
        <begin position="173"/>
        <end position="193"/>
    </location>
</feature>
<dbReference type="OrthoDB" id="552353at2"/>
<keyword evidence="2 5" id="KW-0812">Transmembrane</keyword>
<dbReference type="EMBL" id="AJLO02000024">
    <property type="protein sequence ID" value="KOE99211.1"/>
    <property type="molecule type" value="Genomic_DNA"/>
</dbReference>
<dbReference type="RefSeq" id="WP_010483452.1">
    <property type="nucleotide sequence ID" value="NZ_AJLO02000024.1"/>
</dbReference>
<dbReference type="Proteomes" id="UP000036890">
    <property type="component" value="Unassembled WGS sequence"/>
</dbReference>
<evidence type="ECO:0000256" key="2">
    <source>
        <dbReference type="ARBA" id="ARBA00022692"/>
    </source>
</evidence>
<feature type="domain" description="Ferric oxidoreductase" evidence="6">
    <location>
        <begin position="51"/>
        <end position="160"/>
    </location>
</feature>
<keyword evidence="3 5" id="KW-1133">Transmembrane helix</keyword>
<gene>
    <name evidence="7" type="ORF">W7K_10990</name>
</gene>
<dbReference type="InterPro" id="IPR013130">
    <property type="entry name" value="Fe3_Rdtase_TM_dom"/>
</dbReference>
<feature type="transmembrane region" description="Helical" evidence="5">
    <location>
        <begin position="82"/>
        <end position="104"/>
    </location>
</feature>
<comment type="caution">
    <text evidence="7">The sequence shown here is derived from an EMBL/GenBank/DDBJ whole genome shotgun (WGS) entry which is preliminary data.</text>
</comment>
<dbReference type="GO" id="GO:0016020">
    <property type="term" value="C:membrane"/>
    <property type="evidence" value="ECO:0007669"/>
    <property type="project" value="UniProtKB-SubCell"/>
</dbReference>
<proteinExistence type="predicted"/>
<feature type="transmembrane region" description="Helical" evidence="5">
    <location>
        <begin position="116"/>
        <end position="138"/>
    </location>
</feature>
<feature type="transmembrane region" description="Helical" evidence="5">
    <location>
        <begin position="150"/>
        <end position="167"/>
    </location>
</feature>
<organism evidence="7 8">
    <name type="scientific">Stenotrophomonas geniculata N1</name>
    <dbReference type="NCBI Taxonomy" id="1167641"/>
    <lineage>
        <taxon>Bacteria</taxon>
        <taxon>Pseudomonadati</taxon>
        <taxon>Pseudomonadota</taxon>
        <taxon>Gammaproteobacteria</taxon>
        <taxon>Lysobacterales</taxon>
        <taxon>Lysobacteraceae</taxon>
        <taxon>Stenotrophomonas</taxon>
    </lineage>
</organism>
<sequence length="212" mass="23162">MAVSNTSSLHGWRLFVAIAVVLIAFALAAFTLQPDVVEGSRAAIRVTARTSFLLFLAAFTASSFASLLPGPFTRFLLRERRIVGLSFAFSHLLHAVAITAFGILNPAFWPARSALANLPGTIGYVAILALAITSHRGIARRMGPTAWRRLHVTGMWIIAAVFTYSYFKRVPGNFWYAVPSALLFTAVVVRAIAKRAQSLRRNAHARPPLRSS</sequence>
<accession>A0A0L8AAF9</accession>
<dbReference type="AlphaFoldDB" id="A0A0L8AAF9"/>
<evidence type="ECO:0000256" key="3">
    <source>
        <dbReference type="ARBA" id="ARBA00022989"/>
    </source>
</evidence>
<evidence type="ECO:0000313" key="8">
    <source>
        <dbReference type="Proteomes" id="UP000036890"/>
    </source>
</evidence>
<evidence type="ECO:0000313" key="7">
    <source>
        <dbReference type="EMBL" id="KOE99211.1"/>
    </source>
</evidence>
<evidence type="ECO:0000256" key="5">
    <source>
        <dbReference type="SAM" id="Phobius"/>
    </source>
</evidence>
<evidence type="ECO:0000256" key="1">
    <source>
        <dbReference type="ARBA" id="ARBA00004141"/>
    </source>
</evidence>
<evidence type="ECO:0000259" key="6">
    <source>
        <dbReference type="Pfam" id="PF01794"/>
    </source>
</evidence>
<evidence type="ECO:0000256" key="4">
    <source>
        <dbReference type="ARBA" id="ARBA00023136"/>
    </source>
</evidence>
<feature type="transmembrane region" description="Helical" evidence="5">
    <location>
        <begin position="12"/>
        <end position="32"/>
    </location>
</feature>
<protein>
    <submittedName>
        <fullName evidence="7">Membrane protein</fullName>
    </submittedName>
</protein>